<feature type="domain" description="PAC" evidence="6">
    <location>
        <begin position="220"/>
        <end position="271"/>
    </location>
</feature>
<dbReference type="Pfam" id="PF08447">
    <property type="entry name" value="PAS_3"/>
    <property type="match status" value="1"/>
</dbReference>
<dbReference type="Gene3D" id="3.40.50.2300">
    <property type="match status" value="1"/>
</dbReference>
<dbReference type="Pfam" id="PF07730">
    <property type="entry name" value="HisKA_3"/>
    <property type="match status" value="1"/>
</dbReference>
<dbReference type="SMART" id="SM00448">
    <property type="entry name" value="REC"/>
    <property type="match status" value="1"/>
</dbReference>
<dbReference type="InterPro" id="IPR011006">
    <property type="entry name" value="CheY-like_superfamily"/>
</dbReference>
<dbReference type="GO" id="GO:0046983">
    <property type="term" value="F:protein dimerization activity"/>
    <property type="evidence" value="ECO:0007669"/>
    <property type="project" value="InterPro"/>
</dbReference>
<dbReference type="InterPro" id="IPR013655">
    <property type="entry name" value="PAS_fold_3"/>
</dbReference>
<organism evidence="7">
    <name type="scientific">mine drainage metagenome</name>
    <dbReference type="NCBI Taxonomy" id="410659"/>
    <lineage>
        <taxon>unclassified sequences</taxon>
        <taxon>metagenomes</taxon>
        <taxon>ecological metagenomes</taxon>
    </lineage>
</organism>
<evidence type="ECO:0000259" key="4">
    <source>
        <dbReference type="PROSITE" id="PS50110"/>
    </source>
</evidence>
<protein>
    <submittedName>
        <fullName evidence="7">Oxygen sensor histidine kinase NreB</fullName>
        <ecNumber evidence="7">2.7.13.3</ecNumber>
    </submittedName>
</protein>
<dbReference type="InterPro" id="IPR000014">
    <property type="entry name" value="PAS"/>
</dbReference>
<dbReference type="SMART" id="SM00387">
    <property type="entry name" value="HATPase_c"/>
    <property type="match status" value="1"/>
</dbReference>
<keyword evidence="1 7" id="KW-0808">Transferase</keyword>
<dbReference type="AlphaFoldDB" id="A0A1J5SWQ1"/>
<evidence type="ECO:0000256" key="1">
    <source>
        <dbReference type="ARBA" id="ARBA00022679"/>
    </source>
</evidence>
<dbReference type="Gene3D" id="3.30.450.20">
    <property type="entry name" value="PAS domain"/>
    <property type="match status" value="1"/>
</dbReference>
<reference evidence="7" key="1">
    <citation type="submission" date="2016-10" db="EMBL/GenBank/DDBJ databases">
        <title>Sequence of Gallionella enrichment culture.</title>
        <authorList>
            <person name="Poehlein A."/>
            <person name="Muehling M."/>
            <person name="Daniel R."/>
        </authorList>
    </citation>
    <scope>NUCLEOTIDE SEQUENCE</scope>
</reference>
<dbReference type="PROSITE" id="PS50110">
    <property type="entry name" value="RESPONSE_REGULATORY"/>
    <property type="match status" value="1"/>
</dbReference>
<dbReference type="GO" id="GO:0016020">
    <property type="term" value="C:membrane"/>
    <property type="evidence" value="ECO:0007669"/>
    <property type="project" value="InterPro"/>
</dbReference>
<sequence length="509" mass="56668">MTSKKLRILLVESSHADAEHTMNKLSCAGYLLDCQRVDSADDMKAALSGEQFDVVLCSYDPPGFGGLPALELLQNSGVDLPFLFLSHDLREETIIYTMRRGADDYIFKGSLNRLASSIEHNLRAARVRQEHRDAQLALQENQTRLHAFIADLPGMAYQMLLHEDGSISFPYVSEGCQALLGLSPQYLTQASSLFEALLHPDDFKSYYQSMHASAENLSFWNWEGRILTVPDNEVKWINLRGSPRRTENGTLWEGIIFNITHSKLAELEILRSKSQLRELSSHIQDVREQERIAIAREVHDDMGSTLTAIKLDIAWLGGRLADKPALAEKAKNIEVLVDRCIAAAGNISRSLRPGILDTFGIVAAIEMEAGEFEQRTGISCLFEHPPAIEDLSPDISIALFRIFQEALANITKHAQASQVVVLMHDRDGIIELKVLDNGRGFTEAERAKPRSFGLRGIRERVEYLGGRVSIESAPGQGTQIGVYIPREAGHAAPKDTFSPQNIHMKNDTV</sequence>
<dbReference type="InterPro" id="IPR003594">
    <property type="entry name" value="HATPase_dom"/>
</dbReference>
<dbReference type="InterPro" id="IPR000700">
    <property type="entry name" value="PAS-assoc_C"/>
</dbReference>
<dbReference type="GO" id="GO:0000155">
    <property type="term" value="F:phosphorelay sensor kinase activity"/>
    <property type="evidence" value="ECO:0007669"/>
    <property type="project" value="InterPro"/>
</dbReference>
<proteinExistence type="predicted"/>
<dbReference type="PANTHER" id="PTHR24421">
    <property type="entry name" value="NITRATE/NITRITE SENSOR PROTEIN NARX-RELATED"/>
    <property type="match status" value="1"/>
</dbReference>
<keyword evidence="2 7" id="KW-0418">Kinase</keyword>
<gene>
    <name evidence="7" type="primary">nreB_5</name>
    <name evidence="7" type="ORF">GALL_92660</name>
</gene>
<dbReference type="Gene3D" id="1.20.5.1930">
    <property type="match status" value="1"/>
</dbReference>
<dbReference type="CDD" id="cd00130">
    <property type="entry name" value="PAS"/>
    <property type="match status" value="1"/>
</dbReference>
<dbReference type="SUPFAM" id="SSF55874">
    <property type="entry name" value="ATPase domain of HSP90 chaperone/DNA topoisomerase II/histidine kinase"/>
    <property type="match status" value="1"/>
</dbReference>
<dbReference type="EC" id="2.7.13.3" evidence="7"/>
<evidence type="ECO:0000259" key="6">
    <source>
        <dbReference type="PROSITE" id="PS50113"/>
    </source>
</evidence>
<dbReference type="Pfam" id="PF02518">
    <property type="entry name" value="HATPase_c"/>
    <property type="match status" value="1"/>
</dbReference>
<feature type="domain" description="Histidine kinase" evidence="3">
    <location>
        <begin position="399"/>
        <end position="488"/>
    </location>
</feature>
<dbReference type="PROSITE" id="PS50112">
    <property type="entry name" value="PAS"/>
    <property type="match status" value="1"/>
</dbReference>
<comment type="caution">
    <text evidence="7">The sequence shown here is derived from an EMBL/GenBank/DDBJ whole genome shotgun (WGS) entry which is preliminary data.</text>
</comment>
<dbReference type="CDD" id="cd00156">
    <property type="entry name" value="REC"/>
    <property type="match status" value="1"/>
</dbReference>
<dbReference type="PROSITE" id="PS50113">
    <property type="entry name" value="PAC"/>
    <property type="match status" value="1"/>
</dbReference>
<dbReference type="CDD" id="cd16917">
    <property type="entry name" value="HATPase_UhpB-NarQ-NarX-like"/>
    <property type="match status" value="1"/>
</dbReference>
<dbReference type="EMBL" id="MLJW01000031">
    <property type="protein sequence ID" value="OIR08472.1"/>
    <property type="molecule type" value="Genomic_DNA"/>
</dbReference>
<dbReference type="SUPFAM" id="SSF52172">
    <property type="entry name" value="CheY-like"/>
    <property type="match status" value="1"/>
</dbReference>
<dbReference type="Pfam" id="PF00072">
    <property type="entry name" value="Response_reg"/>
    <property type="match status" value="1"/>
</dbReference>
<evidence type="ECO:0000256" key="2">
    <source>
        <dbReference type="ARBA" id="ARBA00022777"/>
    </source>
</evidence>
<accession>A0A1J5SWQ1</accession>
<dbReference type="InterPro" id="IPR050482">
    <property type="entry name" value="Sensor_HK_TwoCompSys"/>
</dbReference>
<dbReference type="InterPro" id="IPR036890">
    <property type="entry name" value="HATPase_C_sf"/>
</dbReference>
<dbReference type="Gene3D" id="3.30.565.10">
    <property type="entry name" value="Histidine kinase-like ATPase, C-terminal domain"/>
    <property type="match status" value="1"/>
</dbReference>
<feature type="domain" description="Response regulatory" evidence="4">
    <location>
        <begin position="7"/>
        <end position="123"/>
    </location>
</feature>
<evidence type="ECO:0000259" key="5">
    <source>
        <dbReference type="PROSITE" id="PS50112"/>
    </source>
</evidence>
<evidence type="ECO:0000259" key="3">
    <source>
        <dbReference type="PROSITE" id="PS50109"/>
    </source>
</evidence>
<dbReference type="InterPro" id="IPR001789">
    <property type="entry name" value="Sig_transdc_resp-reg_receiver"/>
</dbReference>
<evidence type="ECO:0000313" key="7">
    <source>
        <dbReference type="EMBL" id="OIR08472.1"/>
    </source>
</evidence>
<name>A0A1J5SWQ1_9ZZZZ</name>
<dbReference type="InterPro" id="IPR005467">
    <property type="entry name" value="His_kinase_dom"/>
</dbReference>
<dbReference type="PANTHER" id="PTHR24421:SF59">
    <property type="entry name" value="OXYGEN SENSOR HISTIDINE KINASE NREB"/>
    <property type="match status" value="1"/>
</dbReference>
<dbReference type="PROSITE" id="PS50109">
    <property type="entry name" value="HIS_KIN"/>
    <property type="match status" value="1"/>
</dbReference>
<feature type="domain" description="PAS" evidence="5">
    <location>
        <begin position="159"/>
        <end position="217"/>
    </location>
</feature>
<dbReference type="SUPFAM" id="SSF55785">
    <property type="entry name" value="PYP-like sensor domain (PAS domain)"/>
    <property type="match status" value="1"/>
</dbReference>
<dbReference type="InterPro" id="IPR035965">
    <property type="entry name" value="PAS-like_dom_sf"/>
</dbReference>
<dbReference type="InterPro" id="IPR011712">
    <property type="entry name" value="Sig_transdc_His_kin_sub3_dim/P"/>
</dbReference>